<evidence type="ECO:0000313" key="8">
    <source>
        <dbReference type="Proteomes" id="UP000425960"/>
    </source>
</evidence>
<dbReference type="InterPro" id="IPR025944">
    <property type="entry name" value="Sigma_54_int_dom_CS"/>
</dbReference>
<evidence type="ECO:0000256" key="2">
    <source>
        <dbReference type="ARBA" id="ARBA00022840"/>
    </source>
</evidence>
<keyword evidence="2" id="KW-0067">ATP-binding</keyword>
<dbReference type="Gene3D" id="1.10.8.60">
    <property type="match status" value="1"/>
</dbReference>
<keyword evidence="3" id="KW-0805">Transcription regulation</keyword>
<gene>
    <name evidence="7" type="ORF">DSCO28_41750</name>
</gene>
<dbReference type="InterPro" id="IPR002078">
    <property type="entry name" value="Sigma_54_int"/>
</dbReference>
<evidence type="ECO:0000256" key="1">
    <source>
        <dbReference type="ARBA" id="ARBA00022741"/>
    </source>
</evidence>
<dbReference type="InterPro" id="IPR058031">
    <property type="entry name" value="AAA_lid_NorR"/>
</dbReference>
<dbReference type="PANTHER" id="PTHR32071">
    <property type="entry name" value="TRANSCRIPTIONAL REGULATORY PROTEIN"/>
    <property type="match status" value="1"/>
</dbReference>
<dbReference type="InterPro" id="IPR025662">
    <property type="entry name" value="Sigma_54_int_dom_ATP-bd_1"/>
</dbReference>
<dbReference type="PROSITE" id="PS00676">
    <property type="entry name" value="SIGMA54_INTERACT_2"/>
    <property type="match status" value="1"/>
</dbReference>
<dbReference type="Pfam" id="PF25601">
    <property type="entry name" value="AAA_lid_14"/>
    <property type="match status" value="1"/>
</dbReference>
<dbReference type="Gene3D" id="3.40.50.300">
    <property type="entry name" value="P-loop containing nucleotide triphosphate hydrolases"/>
    <property type="match status" value="1"/>
</dbReference>
<accession>A0A5K7ZTR9</accession>
<reference evidence="7 8" key="1">
    <citation type="submission" date="2019-11" db="EMBL/GenBank/DDBJ databases">
        <title>Comparative genomics of hydrocarbon-degrading Desulfosarcina strains.</title>
        <authorList>
            <person name="Watanabe M."/>
            <person name="Kojima H."/>
            <person name="Fukui M."/>
        </authorList>
    </citation>
    <scope>NUCLEOTIDE SEQUENCE [LARGE SCALE GENOMIC DNA]</scope>
    <source>
        <strain evidence="7 8">28bB2T</strain>
    </source>
</reference>
<dbReference type="CDD" id="cd00009">
    <property type="entry name" value="AAA"/>
    <property type="match status" value="1"/>
</dbReference>
<evidence type="ECO:0000313" key="7">
    <source>
        <dbReference type="EMBL" id="BBO83609.1"/>
    </source>
</evidence>
<evidence type="ECO:0000259" key="6">
    <source>
        <dbReference type="PROSITE" id="PS50045"/>
    </source>
</evidence>
<dbReference type="PANTHER" id="PTHR32071:SF117">
    <property type="entry name" value="PTS-DEPENDENT DIHYDROXYACETONE KINASE OPERON REGULATORY PROTEIN-RELATED"/>
    <property type="match status" value="1"/>
</dbReference>
<sequence length="389" mass="43891">MTKDIETENAADRSIIHESASMVDLLKLVERVARTRASVLVQGESGTGKELIAKSIHRLSPRKDKPFVAVNCGAISETLAENELFGHKKGAYTGAAETTRGLFEMADGGTLFLDEIGEMPLALQPKLLRVLQEGEIELLGGGDSVDVDVRIVCATNRDLKACVAAGTFRQDLFYRLNVFPIQVPPLRKRRRDILPLMKHFIEKYNVKEGFKIKDATQRFQECLYRYDFPGNVRELEHIILYSMTKATNPAQNQATSATLDMEDLPEYLIAEMAAPVKMITDATVMSNRIRKKLLGITHNGRPWHLTLRRTKIEDIRAFLEKQGGAWFSRKQFNASLQADADPFRNTYKTAGVFLKILKENGMLVHNGEKANRSRYRLVEDYARPCRSTS</sequence>
<evidence type="ECO:0000256" key="5">
    <source>
        <dbReference type="ARBA" id="ARBA00023163"/>
    </source>
</evidence>
<evidence type="ECO:0000256" key="3">
    <source>
        <dbReference type="ARBA" id="ARBA00023015"/>
    </source>
</evidence>
<dbReference type="InterPro" id="IPR025943">
    <property type="entry name" value="Sigma_54_int_dom_ATP-bd_2"/>
</dbReference>
<dbReference type="FunFam" id="3.40.50.300:FF:000006">
    <property type="entry name" value="DNA-binding transcriptional regulator NtrC"/>
    <property type="match status" value="1"/>
</dbReference>
<keyword evidence="5" id="KW-0804">Transcription</keyword>
<dbReference type="AlphaFoldDB" id="A0A5K7ZTR9"/>
<dbReference type="InterPro" id="IPR027417">
    <property type="entry name" value="P-loop_NTPase"/>
</dbReference>
<dbReference type="GO" id="GO:0006355">
    <property type="term" value="P:regulation of DNA-templated transcription"/>
    <property type="evidence" value="ECO:0007669"/>
    <property type="project" value="InterPro"/>
</dbReference>
<dbReference type="InterPro" id="IPR003593">
    <property type="entry name" value="AAA+_ATPase"/>
</dbReference>
<dbReference type="RefSeq" id="WP_155323774.1">
    <property type="nucleotide sequence ID" value="NZ_AP021876.1"/>
</dbReference>
<dbReference type="SMART" id="SM00382">
    <property type="entry name" value="AAA"/>
    <property type="match status" value="1"/>
</dbReference>
<dbReference type="GO" id="GO:0005524">
    <property type="term" value="F:ATP binding"/>
    <property type="evidence" value="ECO:0007669"/>
    <property type="project" value="UniProtKB-KW"/>
</dbReference>
<dbReference type="EMBL" id="AP021876">
    <property type="protein sequence ID" value="BBO83609.1"/>
    <property type="molecule type" value="Genomic_DNA"/>
</dbReference>
<dbReference type="PROSITE" id="PS00675">
    <property type="entry name" value="SIGMA54_INTERACT_1"/>
    <property type="match status" value="1"/>
</dbReference>
<dbReference type="KEGG" id="dov:DSCO28_41750"/>
<dbReference type="PROSITE" id="PS50045">
    <property type="entry name" value="SIGMA54_INTERACT_4"/>
    <property type="match status" value="1"/>
</dbReference>
<evidence type="ECO:0000256" key="4">
    <source>
        <dbReference type="ARBA" id="ARBA00023125"/>
    </source>
</evidence>
<dbReference type="PROSITE" id="PS00688">
    <property type="entry name" value="SIGMA54_INTERACT_3"/>
    <property type="match status" value="1"/>
</dbReference>
<dbReference type="GO" id="GO:0003677">
    <property type="term" value="F:DNA binding"/>
    <property type="evidence" value="ECO:0007669"/>
    <property type="project" value="UniProtKB-KW"/>
</dbReference>
<keyword evidence="1" id="KW-0547">Nucleotide-binding</keyword>
<dbReference type="Proteomes" id="UP000425960">
    <property type="component" value="Chromosome"/>
</dbReference>
<proteinExistence type="predicted"/>
<keyword evidence="4" id="KW-0238">DNA-binding</keyword>
<dbReference type="Pfam" id="PF00158">
    <property type="entry name" value="Sigma54_activat"/>
    <property type="match status" value="1"/>
</dbReference>
<organism evidence="7 8">
    <name type="scientific">Desulfosarcina ovata subsp. sediminis</name>
    <dbReference type="NCBI Taxonomy" id="885957"/>
    <lineage>
        <taxon>Bacteria</taxon>
        <taxon>Pseudomonadati</taxon>
        <taxon>Thermodesulfobacteriota</taxon>
        <taxon>Desulfobacteria</taxon>
        <taxon>Desulfobacterales</taxon>
        <taxon>Desulfosarcinaceae</taxon>
        <taxon>Desulfosarcina</taxon>
    </lineage>
</organism>
<name>A0A5K7ZTR9_9BACT</name>
<protein>
    <recommendedName>
        <fullName evidence="6">Sigma-54 factor interaction domain-containing protein</fullName>
    </recommendedName>
</protein>
<feature type="domain" description="Sigma-54 factor interaction" evidence="6">
    <location>
        <begin position="15"/>
        <end position="244"/>
    </location>
</feature>
<dbReference type="SUPFAM" id="SSF52540">
    <property type="entry name" value="P-loop containing nucleoside triphosphate hydrolases"/>
    <property type="match status" value="1"/>
</dbReference>